<keyword evidence="1" id="KW-0472">Membrane</keyword>
<protein>
    <submittedName>
        <fullName evidence="2">Uncharacterized protein</fullName>
    </submittedName>
</protein>
<accession>A0A3M7P7N5</accession>
<evidence type="ECO:0000313" key="3">
    <source>
        <dbReference type="Proteomes" id="UP000276133"/>
    </source>
</evidence>
<keyword evidence="3" id="KW-1185">Reference proteome</keyword>
<sequence>MTLMTLLMTPVNGCMEQKSSPCYKICTRGWEEFLCFLIFCLIVCTILRLLSKLKETLFEQTNIISFHLSNSQLLTKFILDTIHEKYKDLPTPNGSL</sequence>
<reference evidence="2 3" key="1">
    <citation type="journal article" date="2018" name="Sci. Rep.">
        <title>Genomic signatures of local adaptation to the degree of environmental predictability in rotifers.</title>
        <authorList>
            <person name="Franch-Gras L."/>
            <person name="Hahn C."/>
            <person name="Garcia-Roger E.M."/>
            <person name="Carmona M.J."/>
            <person name="Serra M."/>
            <person name="Gomez A."/>
        </authorList>
    </citation>
    <scope>NUCLEOTIDE SEQUENCE [LARGE SCALE GENOMIC DNA]</scope>
    <source>
        <strain evidence="2">HYR1</strain>
    </source>
</reference>
<organism evidence="2 3">
    <name type="scientific">Brachionus plicatilis</name>
    <name type="common">Marine rotifer</name>
    <name type="synonym">Brachionus muelleri</name>
    <dbReference type="NCBI Taxonomy" id="10195"/>
    <lineage>
        <taxon>Eukaryota</taxon>
        <taxon>Metazoa</taxon>
        <taxon>Spiralia</taxon>
        <taxon>Gnathifera</taxon>
        <taxon>Rotifera</taxon>
        <taxon>Eurotatoria</taxon>
        <taxon>Monogononta</taxon>
        <taxon>Pseudotrocha</taxon>
        <taxon>Ploima</taxon>
        <taxon>Brachionidae</taxon>
        <taxon>Brachionus</taxon>
    </lineage>
</organism>
<evidence type="ECO:0000313" key="2">
    <source>
        <dbReference type="EMBL" id="RMZ95101.1"/>
    </source>
</evidence>
<feature type="transmembrane region" description="Helical" evidence="1">
    <location>
        <begin position="33"/>
        <end position="50"/>
    </location>
</feature>
<evidence type="ECO:0000256" key="1">
    <source>
        <dbReference type="SAM" id="Phobius"/>
    </source>
</evidence>
<comment type="caution">
    <text evidence="2">The sequence shown here is derived from an EMBL/GenBank/DDBJ whole genome shotgun (WGS) entry which is preliminary data.</text>
</comment>
<gene>
    <name evidence="2" type="ORF">BpHYR1_029292</name>
</gene>
<dbReference type="EMBL" id="REGN01012589">
    <property type="protein sequence ID" value="RMZ95101.1"/>
    <property type="molecule type" value="Genomic_DNA"/>
</dbReference>
<name>A0A3M7P7N5_BRAPC</name>
<proteinExistence type="predicted"/>
<keyword evidence="1" id="KW-0812">Transmembrane</keyword>
<dbReference type="Proteomes" id="UP000276133">
    <property type="component" value="Unassembled WGS sequence"/>
</dbReference>
<dbReference type="AlphaFoldDB" id="A0A3M7P7N5"/>
<keyword evidence="1" id="KW-1133">Transmembrane helix</keyword>